<organism evidence="2">
    <name type="scientific">Mammaliicoccus sciuri</name>
    <name type="common">Staphylococcus sciuri</name>
    <dbReference type="NCBI Taxonomy" id="1296"/>
    <lineage>
        <taxon>Bacteria</taxon>
        <taxon>Bacillati</taxon>
        <taxon>Bacillota</taxon>
        <taxon>Bacilli</taxon>
        <taxon>Bacillales</taxon>
        <taxon>Staphylococcaceae</taxon>
        <taxon>Mammaliicoccus</taxon>
    </lineage>
</organism>
<reference evidence="2" key="1">
    <citation type="submission" date="2019-07" db="EMBL/GenBank/DDBJ databases">
        <title>Draft Genome Sequence of Megaplasmid-Bearing Staphylococcus scuiri strain B9-58B Isolated from Retail Pork.</title>
        <authorList>
            <person name="Neyaz L."/>
            <person name="Karki A.B."/>
            <person name="Fakhr M.K."/>
        </authorList>
    </citation>
    <scope>NUCLEOTIDE SEQUENCE</scope>
    <source>
        <strain evidence="2">B9-58B</strain>
        <plasmid evidence="2">pSSLNP162</plasmid>
    </source>
</reference>
<accession>A0A517CM85</accession>
<keyword evidence="1" id="KW-0812">Transmembrane</keyword>
<evidence type="ECO:0000313" key="2">
    <source>
        <dbReference type="EMBL" id="QDR66124.1"/>
    </source>
</evidence>
<dbReference type="AlphaFoldDB" id="A0A517CM85"/>
<keyword evidence="2" id="KW-0614">Plasmid</keyword>
<feature type="transmembrane region" description="Helical" evidence="1">
    <location>
        <begin position="49"/>
        <end position="71"/>
    </location>
</feature>
<gene>
    <name evidence="2" type="ORF">FPV13_14585</name>
</gene>
<protein>
    <submittedName>
        <fullName evidence="2">Uncharacterized protein</fullName>
    </submittedName>
</protein>
<geneLocation type="plasmid" evidence="2">
    <name>pSSLNP162</name>
</geneLocation>
<sequence>MERINQLLEWATSQSESVGLKIVAAIAIILLIIALISTIVSLGLGKLKAAGVAALLFIGVAIISAAGYTVLKWLAGGVSDEIGDQVGLINFVIQTII</sequence>
<name>A0A517CM85_MAMSC</name>
<dbReference type="RefSeq" id="WP_096792126.1">
    <property type="nucleotide sequence ID" value="NZ_CAJVGN010000002.1"/>
</dbReference>
<proteinExistence type="predicted"/>
<keyword evidence="1" id="KW-1133">Transmembrane helix</keyword>
<evidence type="ECO:0000256" key="1">
    <source>
        <dbReference type="SAM" id="Phobius"/>
    </source>
</evidence>
<dbReference type="EMBL" id="CP041918">
    <property type="protein sequence ID" value="QDR66124.1"/>
    <property type="molecule type" value="Genomic_DNA"/>
</dbReference>
<feature type="transmembrane region" description="Helical" evidence="1">
    <location>
        <begin position="20"/>
        <end position="42"/>
    </location>
</feature>
<keyword evidence="1" id="KW-0472">Membrane</keyword>